<keyword evidence="6" id="KW-0507">mRNA processing</keyword>
<dbReference type="GO" id="GO:0003723">
    <property type="term" value="F:RNA binding"/>
    <property type="evidence" value="ECO:0007669"/>
    <property type="project" value="InterPro"/>
</dbReference>
<dbReference type="GO" id="GO:0005524">
    <property type="term" value="F:ATP binding"/>
    <property type="evidence" value="ECO:0007669"/>
    <property type="project" value="UniProtKB-KW"/>
</dbReference>
<dbReference type="EMBL" id="GDJX01007066">
    <property type="protein sequence ID" value="JAT60870.1"/>
    <property type="molecule type" value="Transcribed_RNA"/>
</dbReference>
<evidence type="ECO:0000313" key="18">
    <source>
        <dbReference type="EMBL" id="JAT60870.1"/>
    </source>
</evidence>
<evidence type="ECO:0000259" key="16">
    <source>
        <dbReference type="Pfam" id="PF04928"/>
    </source>
</evidence>
<comment type="catalytic activity">
    <reaction evidence="13">
        <text>RNA(n) + ATP = RNA(n)-3'-adenine ribonucleotide + diphosphate</text>
        <dbReference type="Rhea" id="RHEA:11332"/>
        <dbReference type="Rhea" id="RHEA-COMP:14527"/>
        <dbReference type="Rhea" id="RHEA-COMP:17347"/>
        <dbReference type="ChEBI" id="CHEBI:30616"/>
        <dbReference type="ChEBI" id="CHEBI:33019"/>
        <dbReference type="ChEBI" id="CHEBI:140395"/>
        <dbReference type="ChEBI" id="CHEBI:173115"/>
        <dbReference type="EC" id="2.7.7.19"/>
    </reaction>
</comment>
<comment type="subcellular location">
    <subcellularLocation>
        <location evidence="3">Nucleus</location>
    </subcellularLocation>
</comment>
<evidence type="ECO:0000256" key="1">
    <source>
        <dbReference type="ARBA" id="ARBA00001936"/>
    </source>
</evidence>
<dbReference type="InterPro" id="IPR011068">
    <property type="entry name" value="NuclTrfase_I-like_C"/>
</dbReference>
<dbReference type="FunFam" id="1.10.1410.10:FF:000001">
    <property type="entry name" value="Putative poly(A) polymerase gamma"/>
    <property type="match status" value="1"/>
</dbReference>
<dbReference type="GO" id="GO:0006397">
    <property type="term" value="P:mRNA processing"/>
    <property type="evidence" value="ECO:0007669"/>
    <property type="project" value="UniProtKB-KW"/>
</dbReference>
<keyword evidence="12" id="KW-0539">Nucleus</keyword>
<dbReference type="Gene3D" id="3.30.70.590">
    <property type="entry name" value="Poly(A) polymerase predicted RNA binding domain"/>
    <property type="match status" value="1"/>
</dbReference>
<dbReference type="SUPFAM" id="SSF55003">
    <property type="entry name" value="PAP/Archaeal CCA-adding enzyme, C-terminal domain"/>
    <property type="match status" value="1"/>
</dbReference>
<sequence>MVSSEVFVTPPPQVVRQFGVTKPISVAGPSEADIQRSTELEKFLVEAGLYESKEEAVKREEVLGQIDQIVKEWVKQLTRQRGYSDQMIEEANAVIYTFGSYRLGVHGPGADIDTLCVGPSYVNREEDFFIILHDILADMEEITELQPVPDAHVPVMKFKFRGISVDLLYASISLLVVPEDFDISHSSVLYNIDEQTVRSLNGCRVADQILRLVPNIEHFRTTLICLKFWAKRRGVYSNVTGFLGGVNWALLVARVCQLYPNAVPSMLISRFFRVYTQWRWPNPVMLCSIEEDEPGFPVWDPRVNFRDRTHHMPIITPAYPCMNSSYNVSVSTLRVMMEQFEFGNKVCEEIELNKAGWGALFEPYLFFESYKNYLQVDIVAEDVDDLRTWKGWVESRLRQLTLKIERDTFGMLQCHPYPHEYVDTSKQCSHTAFFMGLQRKQGVKIQEGQQFDIRGTVDEFRHAVNMFMFWKPGMEIYVSHVRKKQIPSFVFPEGYKRPRPSRLASQQQVEKASTEDGAECGNGSTEKLPKRRDDDEFDAQPSKRVKCVSVSPIRQKSLSPESGGSLPRVILTHTKVDDETKTENVVANVGKCKSTQVESTQEMKDDAEDERTCSTGDRHCGGIMDVQKCSVLNHSSSIGKCPVSCQRESMTRPIGTVASEGGQLGRQPNRKLNSGREDLKPNKQEKCAFGTMLTGTVEADSLASGNLRVAHDSPTTCVGICRNSEGCVILEPVMETAALYGCSNLDSFVEDNIMLKQPMGYGSDKGIEGKPVTGTLHPDLQEAASQAKC</sequence>
<keyword evidence="7" id="KW-0808">Transferase</keyword>
<reference evidence="18" key="1">
    <citation type="submission" date="2015-07" db="EMBL/GenBank/DDBJ databases">
        <title>Transcriptome Assembly of Anthurium amnicola.</title>
        <authorList>
            <person name="Suzuki J."/>
        </authorList>
    </citation>
    <scope>NUCLEOTIDE SEQUENCE</scope>
</reference>
<dbReference type="Pfam" id="PF04926">
    <property type="entry name" value="PAP_RNA-bind"/>
    <property type="match status" value="1"/>
</dbReference>
<comment type="cofactor">
    <cofactor evidence="1">
        <name>Mn(2+)</name>
        <dbReference type="ChEBI" id="CHEBI:29035"/>
    </cofactor>
</comment>
<keyword evidence="8" id="KW-0479">Metal-binding</keyword>
<dbReference type="InterPro" id="IPR048840">
    <property type="entry name" value="PolA_pol_NTPase"/>
</dbReference>
<dbReference type="GO" id="GO:0005634">
    <property type="term" value="C:nucleus"/>
    <property type="evidence" value="ECO:0007669"/>
    <property type="project" value="UniProtKB-SubCell"/>
</dbReference>
<dbReference type="PANTHER" id="PTHR10682">
    <property type="entry name" value="POLY A POLYMERASE"/>
    <property type="match status" value="1"/>
</dbReference>
<dbReference type="SUPFAM" id="SSF81301">
    <property type="entry name" value="Nucleotidyltransferase"/>
    <property type="match status" value="1"/>
</dbReference>
<dbReference type="FunFam" id="3.30.460.10:FF:000002">
    <property type="entry name" value="Poly(A) polymerase alpha, putative"/>
    <property type="match status" value="1"/>
</dbReference>
<dbReference type="AlphaFoldDB" id="A0A1D1Z1V7"/>
<dbReference type="FunFam" id="3.30.70.590:FF:000002">
    <property type="entry name" value="Nuclear poly(A) polymerase 4"/>
    <property type="match status" value="1"/>
</dbReference>
<evidence type="ECO:0000256" key="7">
    <source>
        <dbReference type="ARBA" id="ARBA00022679"/>
    </source>
</evidence>
<evidence type="ECO:0000256" key="13">
    <source>
        <dbReference type="ARBA" id="ARBA00048830"/>
    </source>
</evidence>
<dbReference type="Pfam" id="PF20750">
    <property type="entry name" value="PAP_NTPase"/>
    <property type="match status" value="1"/>
</dbReference>
<keyword evidence="9" id="KW-0547">Nucleotide-binding</keyword>
<evidence type="ECO:0000256" key="14">
    <source>
        <dbReference type="SAM" id="MobiDB-lite"/>
    </source>
</evidence>
<keyword evidence="11" id="KW-0460">Magnesium</keyword>
<dbReference type="InterPro" id="IPR007012">
    <property type="entry name" value="PolA_pol_cen_dom"/>
</dbReference>
<evidence type="ECO:0000256" key="3">
    <source>
        <dbReference type="ARBA" id="ARBA00004123"/>
    </source>
</evidence>
<feature type="domain" description="Poly(A) polymerase nucleotidyltransferase" evidence="17">
    <location>
        <begin position="19"/>
        <end position="213"/>
    </location>
</feature>
<dbReference type="InterPro" id="IPR007010">
    <property type="entry name" value="PolA_pol_RNA-bd_dom"/>
</dbReference>
<keyword evidence="10" id="KW-0067">ATP-binding</keyword>
<feature type="domain" description="Poly(A) polymerase RNA-binding" evidence="15">
    <location>
        <begin position="366"/>
        <end position="424"/>
    </location>
</feature>
<dbReference type="GO" id="GO:1990817">
    <property type="term" value="F:poly(A) RNA polymerase activity"/>
    <property type="evidence" value="ECO:0007669"/>
    <property type="project" value="UniProtKB-EC"/>
</dbReference>
<dbReference type="PANTHER" id="PTHR10682:SF22">
    <property type="entry name" value="POLYNUCLEOTIDE ADENYLYLTRANSFERASE"/>
    <property type="match status" value="1"/>
</dbReference>
<dbReference type="GO" id="GO:0046872">
    <property type="term" value="F:metal ion binding"/>
    <property type="evidence" value="ECO:0007669"/>
    <property type="project" value="UniProtKB-KW"/>
</dbReference>
<evidence type="ECO:0000259" key="15">
    <source>
        <dbReference type="Pfam" id="PF04926"/>
    </source>
</evidence>
<proteinExistence type="inferred from homology"/>
<comment type="cofactor">
    <cofactor evidence="2">
        <name>Mg(2+)</name>
        <dbReference type="ChEBI" id="CHEBI:18420"/>
    </cofactor>
</comment>
<evidence type="ECO:0000256" key="4">
    <source>
        <dbReference type="ARBA" id="ARBA00010912"/>
    </source>
</evidence>
<evidence type="ECO:0000256" key="11">
    <source>
        <dbReference type="ARBA" id="ARBA00022842"/>
    </source>
</evidence>
<name>A0A1D1Z1V7_9ARAE</name>
<dbReference type="GO" id="GO:0031123">
    <property type="term" value="P:RNA 3'-end processing"/>
    <property type="evidence" value="ECO:0007669"/>
    <property type="project" value="InterPro"/>
</dbReference>
<dbReference type="EC" id="2.7.7.19" evidence="5"/>
<dbReference type="Gene3D" id="3.30.460.10">
    <property type="entry name" value="Beta Polymerase, domain 2"/>
    <property type="match status" value="1"/>
</dbReference>
<protein>
    <recommendedName>
        <fullName evidence="5">polynucleotide adenylyltransferase</fullName>
        <ecNumber evidence="5">2.7.7.19</ecNumber>
    </recommendedName>
</protein>
<evidence type="ECO:0000256" key="5">
    <source>
        <dbReference type="ARBA" id="ARBA00012388"/>
    </source>
</evidence>
<evidence type="ECO:0000256" key="2">
    <source>
        <dbReference type="ARBA" id="ARBA00001946"/>
    </source>
</evidence>
<feature type="region of interest" description="Disordered" evidence="14">
    <location>
        <begin position="656"/>
        <end position="680"/>
    </location>
</feature>
<accession>A0A1D1Z1V7</accession>
<evidence type="ECO:0000256" key="12">
    <source>
        <dbReference type="ARBA" id="ARBA00023242"/>
    </source>
</evidence>
<dbReference type="InterPro" id="IPR043519">
    <property type="entry name" value="NT_sf"/>
</dbReference>
<organism evidence="18">
    <name type="scientific">Anthurium amnicola</name>
    <dbReference type="NCBI Taxonomy" id="1678845"/>
    <lineage>
        <taxon>Eukaryota</taxon>
        <taxon>Viridiplantae</taxon>
        <taxon>Streptophyta</taxon>
        <taxon>Embryophyta</taxon>
        <taxon>Tracheophyta</taxon>
        <taxon>Spermatophyta</taxon>
        <taxon>Magnoliopsida</taxon>
        <taxon>Liliopsida</taxon>
        <taxon>Araceae</taxon>
        <taxon>Pothoideae</taxon>
        <taxon>Potheae</taxon>
        <taxon>Anthurium</taxon>
    </lineage>
</organism>
<comment type="similarity">
    <text evidence="4">Belongs to the poly(A) polymerase family.</text>
</comment>
<dbReference type="CDD" id="cd05402">
    <property type="entry name" value="NT_PAP_TUTase"/>
    <property type="match status" value="1"/>
</dbReference>
<gene>
    <name evidence="18" type="primary">papA_9</name>
    <name evidence="18" type="ORF">g.121253</name>
</gene>
<feature type="domain" description="Poly(A) polymerase central" evidence="16">
    <location>
        <begin position="218"/>
        <end position="362"/>
    </location>
</feature>
<evidence type="ECO:0000256" key="9">
    <source>
        <dbReference type="ARBA" id="ARBA00022741"/>
    </source>
</evidence>
<evidence type="ECO:0000256" key="10">
    <source>
        <dbReference type="ARBA" id="ARBA00022840"/>
    </source>
</evidence>
<evidence type="ECO:0000259" key="17">
    <source>
        <dbReference type="Pfam" id="PF20750"/>
    </source>
</evidence>
<feature type="region of interest" description="Disordered" evidence="14">
    <location>
        <begin position="497"/>
        <end position="544"/>
    </location>
</feature>
<dbReference type="SUPFAM" id="SSF81631">
    <property type="entry name" value="PAP/OAS1 substrate-binding domain"/>
    <property type="match status" value="1"/>
</dbReference>
<evidence type="ECO:0000256" key="8">
    <source>
        <dbReference type="ARBA" id="ARBA00022723"/>
    </source>
</evidence>
<dbReference type="Gene3D" id="1.10.1410.10">
    <property type="match status" value="1"/>
</dbReference>
<evidence type="ECO:0000256" key="6">
    <source>
        <dbReference type="ARBA" id="ARBA00022664"/>
    </source>
</evidence>
<dbReference type="Pfam" id="PF04928">
    <property type="entry name" value="PAP_central"/>
    <property type="match status" value="1"/>
</dbReference>